<feature type="transmembrane region" description="Helical" evidence="13">
    <location>
        <begin position="158"/>
        <end position="182"/>
    </location>
</feature>
<feature type="transmembrane region" description="Helical" evidence="13">
    <location>
        <begin position="9"/>
        <end position="30"/>
    </location>
</feature>
<dbReference type="PANTHER" id="PTHR43298">
    <property type="entry name" value="MULTIDRUG RESISTANCE PROTEIN NORM-RELATED"/>
    <property type="match status" value="1"/>
</dbReference>
<comment type="function">
    <text evidence="1">Multidrug efflux pump.</text>
</comment>
<evidence type="ECO:0000256" key="10">
    <source>
        <dbReference type="ARBA" id="ARBA00023065"/>
    </source>
</evidence>
<feature type="transmembrane region" description="Helical" evidence="13">
    <location>
        <begin position="188"/>
        <end position="212"/>
    </location>
</feature>
<dbReference type="Proteomes" id="UP000823611">
    <property type="component" value="Unassembled WGS sequence"/>
</dbReference>
<comment type="subcellular location">
    <subcellularLocation>
        <location evidence="2">Cell membrane</location>
        <topology evidence="2">Multi-pass membrane protein</topology>
    </subcellularLocation>
</comment>
<accession>A0A9D9H3C8</accession>
<feature type="transmembrane region" description="Helical" evidence="13">
    <location>
        <begin position="312"/>
        <end position="333"/>
    </location>
</feature>
<evidence type="ECO:0000313" key="14">
    <source>
        <dbReference type="EMBL" id="MBO8434946.1"/>
    </source>
</evidence>
<dbReference type="PIRSF" id="PIRSF006603">
    <property type="entry name" value="DinF"/>
    <property type="match status" value="1"/>
</dbReference>
<dbReference type="EMBL" id="JADIMX010000121">
    <property type="protein sequence ID" value="MBO8434946.1"/>
    <property type="molecule type" value="Genomic_DNA"/>
</dbReference>
<feature type="transmembrane region" description="Helical" evidence="13">
    <location>
        <begin position="353"/>
        <end position="375"/>
    </location>
</feature>
<keyword evidence="11 13" id="KW-0472">Membrane</keyword>
<evidence type="ECO:0000256" key="2">
    <source>
        <dbReference type="ARBA" id="ARBA00004651"/>
    </source>
</evidence>
<sequence>MGTMPEGKLIINMSVPIMISMLIQALYNVVDSWFVSMLNTDAFAAVTLAFPIQMLMISVGTGTGVGINSLISRRLGERKFKEANASAENGIFLSILSGIIFALFGIFFAEQFIASFTDNPDVIKMGKEYLEICTVFSFGMFVQICMERIMQATGNSFYNMIVQGLGAIINIVLDPIFIFGLFGVPKMGVAGAAIATVIGQIIAMIAGLYVNIKKNDKISINMFKFRPNFRAIAEIYIVGIPAIIMQSISSVLTIGLNKILMNFSQSAVSVYGAYFKLQNFIFMPVFGLTNGMIPIVGYNYGAKYKDRIVRTVKIGVMISVSIMFLGMLLFQLLPAKLLLIFNADSEMLEIGTPALRIISISFMFAGVSIVLSSVFQAIGKAYYSLIISVIRQLIVILPVAYFMARFLGLSFVWTAFPIAEFIALILSTIMYVTVYKKYIKNL</sequence>
<feature type="transmembrane region" description="Helical" evidence="13">
    <location>
        <begin position="410"/>
        <end position="434"/>
    </location>
</feature>
<evidence type="ECO:0000256" key="6">
    <source>
        <dbReference type="ARBA" id="ARBA00022449"/>
    </source>
</evidence>
<evidence type="ECO:0000256" key="1">
    <source>
        <dbReference type="ARBA" id="ARBA00003408"/>
    </source>
</evidence>
<evidence type="ECO:0000256" key="12">
    <source>
        <dbReference type="ARBA" id="ARBA00031636"/>
    </source>
</evidence>
<comment type="similarity">
    <text evidence="3">Belongs to the multi antimicrobial extrusion (MATE) (TC 2.A.66.1) family.</text>
</comment>
<dbReference type="GO" id="GO:0042910">
    <property type="term" value="F:xenobiotic transmembrane transporter activity"/>
    <property type="evidence" value="ECO:0007669"/>
    <property type="project" value="InterPro"/>
</dbReference>
<evidence type="ECO:0000313" key="15">
    <source>
        <dbReference type="Proteomes" id="UP000823611"/>
    </source>
</evidence>
<keyword evidence="7" id="KW-1003">Cell membrane</keyword>
<proteinExistence type="inferred from homology"/>
<gene>
    <name evidence="14" type="ORF">IAC55_06470</name>
</gene>
<dbReference type="InterPro" id="IPR050222">
    <property type="entry name" value="MATE_MdtK"/>
</dbReference>
<evidence type="ECO:0000256" key="8">
    <source>
        <dbReference type="ARBA" id="ARBA00022692"/>
    </source>
</evidence>
<name>A0A9D9H3C8_9FIRM</name>
<evidence type="ECO:0000256" key="4">
    <source>
        <dbReference type="ARBA" id="ARBA00020268"/>
    </source>
</evidence>
<feature type="transmembrane region" description="Helical" evidence="13">
    <location>
        <begin position="233"/>
        <end position="260"/>
    </location>
</feature>
<dbReference type="GO" id="GO:0005886">
    <property type="term" value="C:plasma membrane"/>
    <property type="evidence" value="ECO:0007669"/>
    <property type="project" value="UniProtKB-SubCell"/>
</dbReference>
<feature type="transmembrane region" description="Helical" evidence="13">
    <location>
        <begin position="129"/>
        <end position="146"/>
    </location>
</feature>
<protein>
    <recommendedName>
        <fullName evidence="4">Probable multidrug resistance protein NorM</fullName>
    </recommendedName>
    <alternativeName>
        <fullName evidence="12">Multidrug-efflux transporter</fullName>
    </alternativeName>
</protein>
<dbReference type="GO" id="GO:0006811">
    <property type="term" value="P:monoatomic ion transport"/>
    <property type="evidence" value="ECO:0007669"/>
    <property type="project" value="UniProtKB-KW"/>
</dbReference>
<evidence type="ECO:0000256" key="3">
    <source>
        <dbReference type="ARBA" id="ARBA00010199"/>
    </source>
</evidence>
<reference evidence="14" key="1">
    <citation type="submission" date="2020-10" db="EMBL/GenBank/DDBJ databases">
        <authorList>
            <person name="Gilroy R."/>
        </authorList>
    </citation>
    <scope>NUCLEOTIDE SEQUENCE</scope>
    <source>
        <strain evidence="14">F6-4510</strain>
    </source>
</reference>
<comment type="caution">
    <text evidence="14">The sequence shown here is derived from an EMBL/GenBank/DDBJ whole genome shotgun (WGS) entry which is preliminary data.</text>
</comment>
<dbReference type="InterPro" id="IPR002528">
    <property type="entry name" value="MATE_fam"/>
</dbReference>
<keyword evidence="9 13" id="KW-1133">Transmembrane helix</keyword>
<evidence type="ECO:0000256" key="5">
    <source>
        <dbReference type="ARBA" id="ARBA00022448"/>
    </source>
</evidence>
<dbReference type="InterPro" id="IPR048279">
    <property type="entry name" value="MdtK-like"/>
</dbReference>
<keyword evidence="8 13" id="KW-0812">Transmembrane</keyword>
<evidence type="ECO:0000256" key="13">
    <source>
        <dbReference type="SAM" id="Phobius"/>
    </source>
</evidence>
<dbReference type="PANTHER" id="PTHR43298:SF2">
    <property type="entry name" value="FMN_FAD EXPORTER YEEO-RELATED"/>
    <property type="match status" value="1"/>
</dbReference>
<feature type="transmembrane region" description="Helical" evidence="13">
    <location>
        <begin position="91"/>
        <end position="109"/>
    </location>
</feature>
<dbReference type="GO" id="GO:0015297">
    <property type="term" value="F:antiporter activity"/>
    <property type="evidence" value="ECO:0007669"/>
    <property type="project" value="UniProtKB-KW"/>
</dbReference>
<dbReference type="AlphaFoldDB" id="A0A9D9H3C8"/>
<reference evidence="14" key="2">
    <citation type="journal article" date="2021" name="PeerJ">
        <title>Extensive microbial diversity within the chicken gut microbiome revealed by metagenomics and culture.</title>
        <authorList>
            <person name="Gilroy R."/>
            <person name="Ravi A."/>
            <person name="Getino M."/>
            <person name="Pursley I."/>
            <person name="Horton D.L."/>
            <person name="Alikhan N.F."/>
            <person name="Baker D."/>
            <person name="Gharbi K."/>
            <person name="Hall N."/>
            <person name="Watson M."/>
            <person name="Adriaenssens E.M."/>
            <person name="Foster-Nyarko E."/>
            <person name="Jarju S."/>
            <person name="Secka A."/>
            <person name="Antonio M."/>
            <person name="Oren A."/>
            <person name="Chaudhuri R.R."/>
            <person name="La Ragione R."/>
            <person name="Hildebrand F."/>
            <person name="Pallen M.J."/>
        </authorList>
    </citation>
    <scope>NUCLEOTIDE SEQUENCE</scope>
    <source>
        <strain evidence="14">F6-4510</strain>
    </source>
</reference>
<feature type="transmembrane region" description="Helical" evidence="13">
    <location>
        <begin position="382"/>
        <end position="404"/>
    </location>
</feature>
<evidence type="ECO:0000256" key="11">
    <source>
        <dbReference type="ARBA" id="ARBA00023136"/>
    </source>
</evidence>
<dbReference type="NCBIfam" id="TIGR00797">
    <property type="entry name" value="matE"/>
    <property type="match status" value="1"/>
</dbReference>
<feature type="transmembrane region" description="Helical" evidence="13">
    <location>
        <begin position="280"/>
        <end position="300"/>
    </location>
</feature>
<keyword evidence="5" id="KW-0813">Transport</keyword>
<evidence type="ECO:0000256" key="9">
    <source>
        <dbReference type="ARBA" id="ARBA00022989"/>
    </source>
</evidence>
<dbReference type="Pfam" id="PF01554">
    <property type="entry name" value="MatE"/>
    <property type="match status" value="2"/>
</dbReference>
<keyword evidence="6" id="KW-0050">Antiport</keyword>
<organism evidence="14 15">
    <name type="scientific">Candidatus Fimicola merdigallinarum</name>
    <dbReference type="NCBI Taxonomy" id="2840819"/>
    <lineage>
        <taxon>Bacteria</taxon>
        <taxon>Bacillati</taxon>
        <taxon>Bacillota</taxon>
        <taxon>Clostridia</taxon>
        <taxon>Lachnospirales</taxon>
        <taxon>Lachnospiraceae</taxon>
        <taxon>Lachnospiraceae incertae sedis</taxon>
        <taxon>Candidatus Fimicola</taxon>
    </lineage>
</organism>
<feature type="transmembrane region" description="Helical" evidence="13">
    <location>
        <begin position="42"/>
        <end position="71"/>
    </location>
</feature>
<dbReference type="CDD" id="cd13144">
    <property type="entry name" value="MATE_like_4"/>
    <property type="match status" value="1"/>
</dbReference>
<keyword evidence="10" id="KW-0406">Ion transport</keyword>
<evidence type="ECO:0000256" key="7">
    <source>
        <dbReference type="ARBA" id="ARBA00022475"/>
    </source>
</evidence>